<evidence type="ECO:0000256" key="6">
    <source>
        <dbReference type="ARBA" id="ARBA00081322"/>
    </source>
</evidence>
<dbReference type="OrthoDB" id="416253at2759"/>
<evidence type="ECO:0000256" key="2">
    <source>
        <dbReference type="ARBA" id="ARBA00050878"/>
    </source>
</evidence>
<dbReference type="EC" id="1.1.1.358" evidence="4"/>
<protein>
    <recommendedName>
        <fullName evidence="5">2-dehydropantolactone reductase</fullName>
        <ecNumber evidence="4">1.1.1.358</ecNumber>
    </recommendedName>
    <alternativeName>
        <fullName evidence="5">2-dehydropantolactone reductase</fullName>
    </alternativeName>
    <alternativeName>
        <fullName evidence="6">Ketopantoyl-lactone reductase</fullName>
    </alternativeName>
</protein>
<evidence type="ECO:0000256" key="4">
    <source>
        <dbReference type="ARBA" id="ARBA00066965"/>
    </source>
</evidence>
<dbReference type="Pfam" id="PF00248">
    <property type="entry name" value="Aldo_ket_red"/>
    <property type="match status" value="1"/>
</dbReference>
<dbReference type="AlphaFoldDB" id="A0A9P7BGG0"/>
<dbReference type="GO" id="GO:0047011">
    <property type="term" value="F:2-dehydropantolactone reductase (A-specific) activity"/>
    <property type="evidence" value="ECO:0007669"/>
    <property type="project" value="UniProtKB-ARBA"/>
</dbReference>
<dbReference type="InterPro" id="IPR036812">
    <property type="entry name" value="NAD(P)_OxRdtase_dom_sf"/>
</dbReference>
<dbReference type="GO" id="GO:0042180">
    <property type="term" value="P:ketone metabolic process"/>
    <property type="evidence" value="ECO:0007669"/>
    <property type="project" value="UniProtKB-ARBA"/>
</dbReference>
<accession>A0A9P7BGG0</accession>
<evidence type="ECO:0000256" key="1">
    <source>
        <dbReference type="ARBA" id="ARBA00023002"/>
    </source>
</evidence>
<proteinExistence type="predicted"/>
<evidence type="ECO:0000256" key="7">
    <source>
        <dbReference type="PIRSR" id="PIRSR000097-1"/>
    </source>
</evidence>
<feature type="domain" description="NADP-dependent oxidoreductase" evidence="10">
    <location>
        <begin position="19"/>
        <end position="280"/>
    </location>
</feature>
<dbReference type="PROSITE" id="PS00798">
    <property type="entry name" value="ALDOKETO_REDUCTASE_1"/>
    <property type="match status" value="1"/>
</dbReference>
<dbReference type="InterPro" id="IPR020471">
    <property type="entry name" value="AKR"/>
</dbReference>
<evidence type="ECO:0000313" key="12">
    <source>
        <dbReference type="Proteomes" id="UP000697127"/>
    </source>
</evidence>
<feature type="active site" description="Proton donor" evidence="7">
    <location>
        <position position="52"/>
    </location>
</feature>
<dbReference type="Gene3D" id="3.20.20.100">
    <property type="entry name" value="NADP-dependent oxidoreductase domain"/>
    <property type="match status" value="1"/>
</dbReference>
<keyword evidence="1" id="KW-0560">Oxidoreductase</keyword>
<dbReference type="InterPro" id="IPR018170">
    <property type="entry name" value="Aldo/ket_reductase_CS"/>
</dbReference>
<comment type="catalytic activity">
    <reaction evidence="2">
        <text>(R)-pantolactone + NADP(+) = 2-dehydropantolactone + NADPH + H(+)</text>
        <dbReference type="Rhea" id="RHEA:18981"/>
        <dbReference type="ChEBI" id="CHEBI:15378"/>
        <dbReference type="ChEBI" id="CHEBI:16719"/>
        <dbReference type="ChEBI" id="CHEBI:18395"/>
        <dbReference type="ChEBI" id="CHEBI:57783"/>
        <dbReference type="ChEBI" id="CHEBI:58349"/>
        <dbReference type="EC" id="1.1.1.358"/>
    </reaction>
</comment>
<feature type="binding site" evidence="8">
    <location>
        <position position="108"/>
    </location>
    <ligand>
        <name>substrate</name>
    </ligand>
</feature>
<gene>
    <name evidence="11" type="ORF">C6P40_004052</name>
</gene>
<evidence type="ECO:0000256" key="3">
    <source>
        <dbReference type="ARBA" id="ARBA00051098"/>
    </source>
</evidence>
<evidence type="ECO:0000259" key="10">
    <source>
        <dbReference type="Pfam" id="PF00248"/>
    </source>
</evidence>
<dbReference type="PIRSF" id="PIRSF000097">
    <property type="entry name" value="AKR"/>
    <property type="match status" value="1"/>
</dbReference>
<reference evidence="11" key="1">
    <citation type="submission" date="2020-11" db="EMBL/GenBank/DDBJ databases">
        <title>Kefir isolates.</title>
        <authorList>
            <person name="Marcisauskas S."/>
            <person name="Kim Y."/>
            <person name="Blasche S."/>
        </authorList>
    </citation>
    <scope>NUCLEOTIDE SEQUENCE</scope>
    <source>
        <strain evidence="11">Olga-1</strain>
    </source>
</reference>
<feature type="site" description="Lowers pKa of active site Tyr" evidence="9">
    <location>
        <position position="77"/>
    </location>
</feature>
<comment type="catalytic activity">
    <reaction evidence="3">
        <text>isatin + NADPH + H(+) = 3-hydroxyindolin-2-one + NADP(+)</text>
        <dbReference type="Rhea" id="RHEA:68608"/>
        <dbReference type="ChEBI" id="CHEBI:15378"/>
        <dbReference type="ChEBI" id="CHEBI:27539"/>
        <dbReference type="ChEBI" id="CHEBI:28536"/>
        <dbReference type="ChEBI" id="CHEBI:57783"/>
        <dbReference type="ChEBI" id="CHEBI:58349"/>
    </reaction>
</comment>
<dbReference type="InterPro" id="IPR023210">
    <property type="entry name" value="NADP_OxRdtase_dom"/>
</dbReference>
<evidence type="ECO:0000256" key="8">
    <source>
        <dbReference type="PIRSR" id="PIRSR000097-2"/>
    </source>
</evidence>
<keyword evidence="12" id="KW-1185">Reference proteome</keyword>
<dbReference type="SUPFAM" id="SSF51430">
    <property type="entry name" value="NAD(P)-linked oxidoreductase"/>
    <property type="match status" value="1"/>
</dbReference>
<evidence type="ECO:0000256" key="5">
    <source>
        <dbReference type="ARBA" id="ARBA00079693"/>
    </source>
</evidence>
<sequence length="299" mass="33439">MQVNTPIFNLNTSAKIPGIGFGTWQSTDQEAYDAVISAIKAGYRHIDTAHVYGNESIIGKAIKDSGIPRNELFVTTKLWATDCLNPKEALKGSLERLGLDYVDLYLMHWPVAMNPNGNNKMFPTKDDGSRDIIDRTYIDTYKDMEKLLNTNMTKAIGISNFTINKLQNLLNEITNIPAVLQIELHPYLPQQELVDFCSSKGIIVEGYSPLGSTGAPILKEQILVKLADKYNVSPANICISWAIWRKTIPLPKSTNPSRIASNLKYINLSDEDGKSISELYKTTGIHRYVSPQWGVQIFD</sequence>
<dbReference type="FunFam" id="3.20.20.100:FF:000002">
    <property type="entry name" value="2,5-diketo-D-gluconic acid reductase A"/>
    <property type="match status" value="1"/>
</dbReference>
<dbReference type="Proteomes" id="UP000697127">
    <property type="component" value="Unassembled WGS sequence"/>
</dbReference>
<organism evidence="11 12">
    <name type="scientific">Pichia californica</name>
    <dbReference type="NCBI Taxonomy" id="460514"/>
    <lineage>
        <taxon>Eukaryota</taxon>
        <taxon>Fungi</taxon>
        <taxon>Dikarya</taxon>
        <taxon>Ascomycota</taxon>
        <taxon>Saccharomycotina</taxon>
        <taxon>Pichiomycetes</taxon>
        <taxon>Pichiales</taxon>
        <taxon>Pichiaceae</taxon>
        <taxon>Pichia</taxon>
    </lineage>
</organism>
<name>A0A9P7BGG0_9ASCO</name>
<dbReference type="PANTHER" id="PTHR11732">
    <property type="entry name" value="ALDO/KETO REDUCTASE"/>
    <property type="match status" value="1"/>
</dbReference>
<comment type="caution">
    <text evidence="11">The sequence shown here is derived from an EMBL/GenBank/DDBJ whole genome shotgun (WGS) entry which is preliminary data.</text>
</comment>
<dbReference type="PROSITE" id="PS00062">
    <property type="entry name" value="ALDOKETO_REDUCTASE_2"/>
    <property type="match status" value="1"/>
</dbReference>
<evidence type="ECO:0000256" key="9">
    <source>
        <dbReference type="PIRSR" id="PIRSR000097-3"/>
    </source>
</evidence>
<dbReference type="PRINTS" id="PR00069">
    <property type="entry name" value="ALDKETRDTASE"/>
</dbReference>
<evidence type="ECO:0000313" key="11">
    <source>
        <dbReference type="EMBL" id="KAG0690001.1"/>
    </source>
</evidence>
<dbReference type="EMBL" id="PUHW01000050">
    <property type="protein sequence ID" value="KAG0690001.1"/>
    <property type="molecule type" value="Genomic_DNA"/>
</dbReference>